<proteinExistence type="predicted"/>
<protein>
    <recommendedName>
        <fullName evidence="4">BED-type domain-containing protein</fullName>
    </recommendedName>
</protein>
<comment type="caution">
    <text evidence="2">The sequence shown here is derived from an EMBL/GenBank/DDBJ whole genome shotgun (WGS) entry which is preliminary data.</text>
</comment>
<dbReference type="OrthoDB" id="2284502at2759"/>
<evidence type="ECO:0000313" key="3">
    <source>
        <dbReference type="Proteomes" id="UP000266673"/>
    </source>
</evidence>
<evidence type="ECO:0008006" key="4">
    <source>
        <dbReference type="Google" id="ProtNLM"/>
    </source>
</evidence>
<keyword evidence="3" id="KW-1185">Reference proteome</keyword>
<gene>
    <name evidence="2" type="ORF">C2G38_2205638</name>
</gene>
<reference evidence="2 3" key="1">
    <citation type="submission" date="2018-06" db="EMBL/GenBank/DDBJ databases">
        <title>Comparative genomics reveals the genomic features of Rhizophagus irregularis, R. cerebriforme, R. diaphanum and Gigaspora rosea, and their symbiotic lifestyle signature.</title>
        <authorList>
            <person name="Morin E."/>
            <person name="San Clemente H."/>
            <person name="Chen E.C.H."/>
            <person name="De La Providencia I."/>
            <person name="Hainaut M."/>
            <person name="Kuo A."/>
            <person name="Kohler A."/>
            <person name="Murat C."/>
            <person name="Tang N."/>
            <person name="Roy S."/>
            <person name="Loubradou J."/>
            <person name="Henrissat B."/>
            <person name="Grigoriev I.V."/>
            <person name="Corradi N."/>
            <person name="Roux C."/>
            <person name="Martin F.M."/>
        </authorList>
    </citation>
    <scope>NUCLEOTIDE SEQUENCE [LARGE SCALE GENOMIC DNA]</scope>
    <source>
        <strain evidence="2 3">DAOM 194757</strain>
    </source>
</reference>
<sequence>MNSLSTPNYDNDHDNNYDNKCSNDYNDYGNDYGNEYDNNYDNNCNDLGNDLGNEHDNDHENDNVSTTSKRSNGSEVWDFFKKVVWQKEKKTAKCSVLKCPHKEFSCGRGGSTRTLWRHLEGAHWAHVDNIKLWDMFATWIVNRQRPFTIIEDPELIEIVEYLNPTAKMRNLYEMKYRSVITTNNNFLNVGNTVKLATRSMLDEDIDDNDKVLDKIEQYISERPVNKDRCISMVEGTPNTVSSLF</sequence>
<dbReference type="Proteomes" id="UP000266673">
    <property type="component" value="Unassembled WGS sequence"/>
</dbReference>
<dbReference type="STRING" id="44941.A0A397UPG7"/>
<feature type="compositionally biased region" description="Basic and acidic residues" evidence="1">
    <location>
        <begin position="52"/>
        <end position="62"/>
    </location>
</feature>
<name>A0A397UPG7_9GLOM</name>
<accession>A0A397UPG7</accession>
<feature type="region of interest" description="Disordered" evidence="1">
    <location>
        <begin position="1"/>
        <end position="20"/>
    </location>
</feature>
<organism evidence="2 3">
    <name type="scientific">Gigaspora rosea</name>
    <dbReference type="NCBI Taxonomy" id="44941"/>
    <lineage>
        <taxon>Eukaryota</taxon>
        <taxon>Fungi</taxon>
        <taxon>Fungi incertae sedis</taxon>
        <taxon>Mucoromycota</taxon>
        <taxon>Glomeromycotina</taxon>
        <taxon>Glomeromycetes</taxon>
        <taxon>Diversisporales</taxon>
        <taxon>Gigasporaceae</taxon>
        <taxon>Gigaspora</taxon>
    </lineage>
</organism>
<evidence type="ECO:0000256" key="1">
    <source>
        <dbReference type="SAM" id="MobiDB-lite"/>
    </source>
</evidence>
<feature type="region of interest" description="Disordered" evidence="1">
    <location>
        <begin position="47"/>
        <end position="71"/>
    </location>
</feature>
<dbReference type="AlphaFoldDB" id="A0A397UPG7"/>
<dbReference type="EMBL" id="QKWP01001228">
    <property type="protein sequence ID" value="RIB10619.1"/>
    <property type="molecule type" value="Genomic_DNA"/>
</dbReference>
<evidence type="ECO:0000313" key="2">
    <source>
        <dbReference type="EMBL" id="RIB10619.1"/>
    </source>
</evidence>